<name>A0A8H3YEH7_9TREE</name>
<protein>
    <recommendedName>
        <fullName evidence="4">PCI domain-containing protein</fullName>
    </recommendedName>
</protein>
<dbReference type="InterPro" id="IPR045237">
    <property type="entry name" value="COPS7/eIF3m"/>
</dbReference>
<evidence type="ECO:0000259" key="4">
    <source>
        <dbReference type="PROSITE" id="PS50250"/>
    </source>
</evidence>
<evidence type="ECO:0000256" key="1">
    <source>
        <dbReference type="ARBA" id="ARBA00008482"/>
    </source>
</evidence>
<dbReference type="EMBL" id="BLZA01000017">
    <property type="protein sequence ID" value="GHJ86273.1"/>
    <property type="molecule type" value="Genomic_DNA"/>
</dbReference>
<reference evidence="5" key="1">
    <citation type="submission" date="2020-07" db="EMBL/GenBank/DDBJ databases">
        <title>Draft Genome Sequence of a Deep-Sea Yeast, Naganishia (Cryptococcus) liquefaciens strain N6.</title>
        <authorList>
            <person name="Han Y.W."/>
            <person name="Kajitani R."/>
            <person name="Morimoto H."/>
            <person name="Parhat M."/>
            <person name="Tsubouchi H."/>
            <person name="Bakenova O."/>
            <person name="Ogata M."/>
            <person name="Argunhan B."/>
            <person name="Aoki R."/>
            <person name="Kajiwara S."/>
            <person name="Itoh T."/>
            <person name="Iwasaki H."/>
        </authorList>
    </citation>
    <scope>NUCLEOTIDE SEQUENCE</scope>
    <source>
        <strain evidence="5">N6</strain>
    </source>
</reference>
<evidence type="ECO:0000256" key="2">
    <source>
        <dbReference type="ARBA" id="ARBA00022790"/>
    </source>
</evidence>
<dbReference type="Proteomes" id="UP000620104">
    <property type="component" value="Unassembled WGS sequence"/>
</dbReference>
<feature type="compositionally biased region" description="Low complexity" evidence="3">
    <location>
        <begin position="229"/>
        <end position="239"/>
    </location>
</feature>
<evidence type="ECO:0000313" key="6">
    <source>
        <dbReference type="Proteomes" id="UP000620104"/>
    </source>
</evidence>
<evidence type="ECO:0000313" key="5">
    <source>
        <dbReference type="EMBL" id="GHJ86273.1"/>
    </source>
</evidence>
<sequence>MPDLSLNLEPFLLVARSTKGAAAAKIIMDATAAPGVYGFGELLDMPNIKQLQEHETLSSHYRLLQLFAYGTFDQYQANRTSYPPLSSAQIEKLKHLTLVSLGMESRSLTYASLLSVLEQPSVRALEDMIIDAIYAGIISGRMDQANGRFSVDWVVGRDLDVGGSELRDLGMRLENWCEMTQDLLSSLNTTIAQSRARTIATRDFDHMQQQQRFTAYEAFASQVASSAASGGKKSWQQQQGNRQGVDPSSSAEASGWFNQALGKPSSGSAMHDASAGSLHLRNTRSQGRRGPTSQGTGQDAEPVGAVGTAVDTTSSSSEGHPSRIRTLSGRAISQETEAAKRARRGNK</sequence>
<dbReference type="InterPro" id="IPR000717">
    <property type="entry name" value="PCI_dom"/>
</dbReference>
<feature type="compositionally biased region" description="Polar residues" evidence="3">
    <location>
        <begin position="240"/>
        <end position="252"/>
    </location>
</feature>
<dbReference type="OrthoDB" id="10265275at2759"/>
<feature type="compositionally biased region" description="Polar residues" evidence="3">
    <location>
        <begin position="310"/>
        <end position="319"/>
    </location>
</feature>
<feature type="domain" description="PCI" evidence="4">
    <location>
        <begin position="1"/>
        <end position="156"/>
    </location>
</feature>
<dbReference type="SMART" id="SM00088">
    <property type="entry name" value="PINT"/>
    <property type="match status" value="1"/>
</dbReference>
<organism evidence="5 6">
    <name type="scientific">Naganishia liquefaciens</name>
    <dbReference type="NCBI Taxonomy" id="104408"/>
    <lineage>
        <taxon>Eukaryota</taxon>
        <taxon>Fungi</taxon>
        <taxon>Dikarya</taxon>
        <taxon>Basidiomycota</taxon>
        <taxon>Agaricomycotina</taxon>
        <taxon>Tremellomycetes</taxon>
        <taxon>Filobasidiales</taxon>
        <taxon>Filobasidiaceae</taxon>
        <taxon>Naganishia</taxon>
    </lineage>
</organism>
<dbReference type="AlphaFoldDB" id="A0A8H3YEH7"/>
<dbReference type="GO" id="GO:0008180">
    <property type="term" value="C:COP9 signalosome"/>
    <property type="evidence" value="ECO:0007669"/>
    <property type="project" value="UniProtKB-KW"/>
</dbReference>
<dbReference type="PANTHER" id="PTHR15350">
    <property type="entry name" value="COP9 SIGNALOSOME COMPLEX SUBUNIT 7/DENDRITIC CELL PROTEIN GA17"/>
    <property type="match status" value="1"/>
</dbReference>
<evidence type="ECO:0000256" key="3">
    <source>
        <dbReference type="SAM" id="MobiDB-lite"/>
    </source>
</evidence>
<feature type="region of interest" description="Disordered" evidence="3">
    <location>
        <begin position="229"/>
        <end position="347"/>
    </location>
</feature>
<gene>
    <name evidence="5" type="ORF">NliqN6_2675</name>
</gene>
<keyword evidence="6" id="KW-1185">Reference proteome</keyword>
<dbReference type="Pfam" id="PF22061">
    <property type="entry name" value="CSN7_HB_subdom"/>
    <property type="match status" value="1"/>
</dbReference>
<comment type="similarity">
    <text evidence="1">Belongs to the CSN7/EIF3M family. CSN7 subfamily.</text>
</comment>
<proteinExistence type="inferred from homology"/>
<dbReference type="Pfam" id="PF01399">
    <property type="entry name" value="PCI"/>
    <property type="match status" value="1"/>
</dbReference>
<dbReference type="PROSITE" id="PS50250">
    <property type="entry name" value="PCI"/>
    <property type="match status" value="1"/>
</dbReference>
<comment type="caution">
    <text evidence="5">The sequence shown here is derived from an EMBL/GenBank/DDBJ whole genome shotgun (WGS) entry which is preliminary data.</text>
</comment>
<dbReference type="PANTHER" id="PTHR15350:SF5">
    <property type="entry name" value="COP9 SIGNALOSOME COMPLEX SUBUNIT 7"/>
    <property type="match status" value="1"/>
</dbReference>
<accession>A0A8H3YEH7</accession>
<keyword evidence="2" id="KW-0736">Signalosome</keyword>